<dbReference type="EnsemblPlants" id="Kaladp0008s0242.1.v1.1">
    <property type="protein sequence ID" value="Kaladp0008s0242.1.v1.1"/>
    <property type="gene ID" value="Kaladp0008s0242.v1.1"/>
</dbReference>
<dbReference type="Gramene" id="Kaladp0008s0242.1.v1.1">
    <property type="protein sequence ID" value="Kaladp0008s0242.1.v1.1"/>
    <property type="gene ID" value="Kaladp0008s0242.v1.1"/>
</dbReference>
<dbReference type="AlphaFoldDB" id="A0A7N0RC28"/>
<name>A0A7N0RC28_KALFE</name>
<sequence>MLMRQRCDSAELHKRAVIPAPGREQPQISLQDSARLLNELAKALHQPVIDFKKDDYNECEKQKIYLACQGQFDIPNSKELSTVEEEMRSYKNSWKI</sequence>
<reference evidence="1" key="1">
    <citation type="submission" date="2021-01" db="UniProtKB">
        <authorList>
            <consortium name="EnsemblPlants"/>
        </authorList>
    </citation>
    <scope>IDENTIFICATION</scope>
</reference>
<evidence type="ECO:0000313" key="1">
    <source>
        <dbReference type="EnsemblPlants" id="Kaladp0008s0242.1.v1.1"/>
    </source>
</evidence>
<keyword evidence="2" id="KW-1185">Reference proteome</keyword>
<evidence type="ECO:0000313" key="2">
    <source>
        <dbReference type="Proteomes" id="UP000594263"/>
    </source>
</evidence>
<organism evidence="1 2">
    <name type="scientific">Kalanchoe fedtschenkoi</name>
    <name type="common">Lavender scallops</name>
    <name type="synonym">South American air plant</name>
    <dbReference type="NCBI Taxonomy" id="63787"/>
    <lineage>
        <taxon>Eukaryota</taxon>
        <taxon>Viridiplantae</taxon>
        <taxon>Streptophyta</taxon>
        <taxon>Embryophyta</taxon>
        <taxon>Tracheophyta</taxon>
        <taxon>Spermatophyta</taxon>
        <taxon>Magnoliopsida</taxon>
        <taxon>eudicotyledons</taxon>
        <taxon>Gunneridae</taxon>
        <taxon>Pentapetalae</taxon>
        <taxon>Saxifragales</taxon>
        <taxon>Crassulaceae</taxon>
        <taxon>Kalanchoe</taxon>
    </lineage>
</organism>
<protein>
    <submittedName>
        <fullName evidence="1">Uncharacterized protein</fullName>
    </submittedName>
</protein>
<accession>A0A7N0RC28</accession>
<dbReference type="Proteomes" id="UP000594263">
    <property type="component" value="Unplaced"/>
</dbReference>
<proteinExistence type="predicted"/>